<dbReference type="EMBL" id="HBIJ01001451">
    <property type="protein sequence ID" value="CAE0360324.1"/>
    <property type="molecule type" value="Transcribed_RNA"/>
</dbReference>
<gene>
    <name evidence="1" type="ORF">ALAG00032_LOCUS1054</name>
</gene>
<dbReference type="AlphaFoldDB" id="A0A7S3JNY1"/>
<organism evidence="1">
    <name type="scientific">Aureoumbra lagunensis</name>
    <dbReference type="NCBI Taxonomy" id="44058"/>
    <lineage>
        <taxon>Eukaryota</taxon>
        <taxon>Sar</taxon>
        <taxon>Stramenopiles</taxon>
        <taxon>Ochrophyta</taxon>
        <taxon>Pelagophyceae</taxon>
        <taxon>Pelagomonadales</taxon>
        <taxon>Aureoumbra</taxon>
    </lineage>
</organism>
<reference evidence="1" key="1">
    <citation type="submission" date="2021-01" db="EMBL/GenBank/DDBJ databases">
        <authorList>
            <person name="Corre E."/>
            <person name="Pelletier E."/>
            <person name="Niang G."/>
            <person name="Scheremetjew M."/>
            <person name="Finn R."/>
            <person name="Kale V."/>
            <person name="Holt S."/>
            <person name="Cochrane G."/>
            <person name="Meng A."/>
            <person name="Brown T."/>
            <person name="Cohen L."/>
        </authorList>
    </citation>
    <scope>NUCLEOTIDE SEQUENCE</scope>
    <source>
        <strain evidence="1">CCMP1510</strain>
    </source>
</reference>
<proteinExistence type="predicted"/>
<evidence type="ECO:0008006" key="2">
    <source>
        <dbReference type="Google" id="ProtNLM"/>
    </source>
</evidence>
<protein>
    <recommendedName>
        <fullName evidence="2">Nucleotide-diphospho-sugar transferase domain-containing protein</fullName>
    </recommendedName>
</protein>
<accession>A0A7S3JNY1</accession>
<sequence length="516" mass="57626">MIYLAKYYTASLLCEAQIRFFFFEMDIWMPRRFGPSILDVFRAATAVKRPNLGSPAAAWALHTDNPYIINAGMYYIKPDIDPVRPLLLFEAIVSYSRRLPLFDQGLMNCLLKLGASSAPSLRFIKERDSCHEKDHPVDTKDPAVLRFVHASKVAHFNWTLVDALVAASYSYPFLLRDTLAVHVLTSTPLTSSNGKKVVAKELMLWEGGGDADYFRIGGGHQYLALDGPLSTKDGTDDLEILLARLAALVALAETTQRVIVLPSLTYMGRRVPSWESLDTSRIKYGWRETTFFSNPRLQVANTAKVVRIKQIQAGIAVIPLAGYSPHETGRFYSTRLTSRFEQDLSIVVQSDPLALDADVVFVSLHQSLKYTPSDIFCEYKHREPRKATLLGAHFDCGVEIESTAKLIQRGIESQKERKAINAAMLLGYSITKAPTPAPLDEMINPPSNVAPMLTRFGRVRARQHFATQIQASLKHFNILNPPPENCPSCFFGIIPNTLPRKVQVGLPEDGASSRRN</sequence>
<name>A0A7S3JNY1_9STRA</name>
<evidence type="ECO:0000313" key="1">
    <source>
        <dbReference type="EMBL" id="CAE0360324.1"/>
    </source>
</evidence>